<dbReference type="OrthoDB" id="951068at2"/>
<dbReference type="Pfam" id="PF14534">
    <property type="entry name" value="DUF4440"/>
    <property type="match status" value="1"/>
</dbReference>
<comment type="caution">
    <text evidence="3">The sequence shown here is derived from an EMBL/GenBank/DDBJ whole genome shotgun (WGS) entry which is preliminary data.</text>
</comment>
<dbReference type="Proteomes" id="UP000095552">
    <property type="component" value="Unassembled WGS sequence"/>
</dbReference>
<proteinExistence type="predicted"/>
<evidence type="ECO:0000313" key="3">
    <source>
        <dbReference type="EMBL" id="OEK06269.1"/>
    </source>
</evidence>
<evidence type="ECO:0000256" key="1">
    <source>
        <dbReference type="SAM" id="SignalP"/>
    </source>
</evidence>
<feature type="chain" id="PRO_5009185934" description="DUF4440 domain-containing protein" evidence="1">
    <location>
        <begin position="19"/>
        <end position="165"/>
    </location>
</feature>
<name>A0A1E5T4F7_9BACT</name>
<sequence>MRIVYFLSALLLCHSALAQNNEQEAINKDVWNNFMQAYQDLDASLFNQIHTDDVMRLTLDNKRLLVGQDYKDRNLENFNRWNSQRLQQRIEFSFYDRIQKGNAAYEVGIYKLTRYQGGKARSFYGKFNVVLRKIKGIWKIQMDSDTNPNDSIGESDFQKGKILEY</sequence>
<dbReference type="AlphaFoldDB" id="A0A1E5T4F7"/>
<dbReference type="InterPro" id="IPR027843">
    <property type="entry name" value="DUF4440"/>
</dbReference>
<dbReference type="RefSeq" id="WP_069833581.1">
    <property type="nucleotide sequence ID" value="NZ_MDGQ01000003.1"/>
</dbReference>
<dbReference type="EMBL" id="MDGQ01000003">
    <property type="protein sequence ID" value="OEK06269.1"/>
    <property type="molecule type" value="Genomic_DNA"/>
</dbReference>
<gene>
    <name evidence="3" type="ORF">BFP71_00915</name>
</gene>
<keyword evidence="1" id="KW-0732">Signal</keyword>
<dbReference type="SUPFAM" id="SSF54427">
    <property type="entry name" value="NTF2-like"/>
    <property type="match status" value="1"/>
</dbReference>
<reference evidence="3 4" key="1">
    <citation type="submission" date="2016-08" db="EMBL/GenBank/DDBJ databases">
        <title>Draft genome of Fabibacter sp. strain SK-8.</title>
        <authorList>
            <person name="Wong S.-K."/>
            <person name="Hamasaki K."/>
            <person name="Yoshizawa S."/>
        </authorList>
    </citation>
    <scope>NUCLEOTIDE SEQUENCE [LARGE SCALE GENOMIC DNA]</scope>
    <source>
        <strain evidence="3 4">SK-8</strain>
    </source>
</reference>
<dbReference type="STRING" id="1563681.BFP71_00915"/>
<dbReference type="Gene3D" id="3.10.450.50">
    <property type="match status" value="1"/>
</dbReference>
<feature type="signal peptide" evidence="1">
    <location>
        <begin position="1"/>
        <end position="18"/>
    </location>
</feature>
<organism evidence="3 4">
    <name type="scientific">Roseivirga misakiensis</name>
    <dbReference type="NCBI Taxonomy" id="1563681"/>
    <lineage>
        <taxon>Bacteria</taxon>
        <taxon>Pseudomonadati</taxon>
        <taxon>Bacteroidota</taxon>
        <taxon>Cytophagia</taxon>
        <taxon>Cytophagales</taxon>
        <taxon>Roseivirgaceae</taxon>
        <taxon>Roseivirga</taxon>
    </lineage>
</organism>
<accession>A0A1E5T4F7</accession>
<protein>
    <recommendedName>
        <fullName evidence="2">DUF4440 domain-containing protein</fullName>
    </recommendedName>
</protein>
<evidence type="ECO:0000259" key="2">
    <source>
        <dbReference type="Pfam" id="PF14534"/>
    </source>
</evidence>
<dbReference type="InterPro" id="IPR032710">
    <property type="entry name" value="NTF2-like_dom_sf"/>
</dbReference>
<evidence type="ECO:0000313" key="4">
    <source>
        <dbReference type="Proteomes" id="UP000095552"/>
    </source>
</evidence>
<feature type="domain" description="DUF4440" evidence="2">
    <location>
        <begin position="30"/>
        <end position="140"/>
    </location>
</feature>
<keyword evidence="4" id="KW-1185">Reference proteome</keyword>